<proteinExistence type="predicted"/>
<dbReference type="OrthoDB" id="3483459at2"/>
<dbReference type="Pfam" id="PF20060">
    <property type="entry name" value="DUF6459"/>
    <property type="match status" value="1"/>
</dbReference>
<dbReference type="RefSeq" id="WP_121433787.1">
    <property type="nucleotide sequence ID" value="NZ_RBWU01000002.1"/>
</dbReference>
<accession>A0A495QSG1</accession>
<organism evidence="1 2">
    <name type="scientific">Actinomadura pelletieri DSM 43383</name>
    <dbReference type="NCBI Taxonomy" id="1120940"/>
    <lineage>
        <taxon>Bacteria</taxon>
        <taxon>Bacillati</taxon>
        <taxon>Actinomycetota</taxon>
        <taxon>Actinomycetes</taxon>
        <taxon>Streptosporangiales</taxon>
        <taxon>Thermomonosporaceae</taxon>
        <taxon>Actinomadura</taxon>
    </lineage>
</organism>
<sequence length="154" mass="16699">MGRRSEKAVVVRFVRYQPVTRGALALRPAVPAARVPELRVVRPADGVDAEVRAVADTAVRLVVEVLAGTRPPHQLSLVAVPEVCRKVSRRGEAVGRGRRVVPPKVLSSRLQRPVPAVAEVVAVVVVAGRVHALALRLQHMRGRWRCTALETTAP</sequence>
<dbReference type="InterPro" id="IPR045596">
    <property type="entry name" value="DUF6459"/>
</dbReference>
<protein>
    <submittedName>
        <fullName evidence="1">Uncharacterized protein</fullName>
    </submittedName>
</protein>
<name>A0A495QSG1_9ACTN</name>
<dbReference type="EMBL" id="RBWU01000002">
    <property type="protein sequence ID" value="RKS76440.1"/>
    <property type="molecule type" value="Genomic_DNA"/>
</dbReference>
<evidence type="ECO:0000313" key="1">
    <source>
        <dbReference type="EMBL" id="RKS76440.1"/>
    </source>
</evidence>
<dbReference type="Proteomes" id="UP000274601">
    <property type="component" value="Unassembled WGS sequence"/>
</dbReference>
<comment type="caution">
    <text evidence="1">The sequence shown here is derived from an EMBL/GenBank/DDBJ whole genome shotgun (WGS) entry which is preliminary data.</text>
</comment>
<keyword evidence="2" id="KW-1185">Reference proteome</keyword>
<reference evidence="1 2" key="1">
    <citation type="submission" date="2018-10" db="EMBL/GenBank/DDBJ databases">
        <title>Genomic Encyclopedia of Archaeal and Bacterial Type Strains, Phase II (KMG-II): from individual species to whole genera.</title>
        <authorList>
            <person name="Goeker M."/>
        </authorList>
    </citation>
    <scope>NUCLEOTIDE SEQUENCE [LARGE SCALE GENOMIC DNA]</scope>
    <source>
        <strain evidence="1 2">DSM 43383</strain>
    </source>
</reference>
<evidence type="ECO:0000313" key="2">
    <source>
        <dbReference type="Proteomes" id="UP000274601"/>
    </source>
</evidence>
<dbReference type="AlphaFoldDB" id="A0A495QSG1"/>
<gene>
    <name evidence="1" type="ORF">BZB76_1795</name>
</gene>